<evidence type="ECO:0008006" key="4">
    <source>
        <dbReference type="Google" id="ProtNLM"/>
    </source>
</evidence>
<dbReference type="Proteomes" id="UP001549143">
    <property type="component" value="Unassembled WGS sequence"/>
</dbReference>
<evidence type="ECO:0000256" key="1">
    <source>
        <dbReference type="SAM" id="Phobius"/>
    </source>
</evidence>
<accession>A0ABV2KK59</accession>
<proteinExistence type="predicted"/>
<feature type="transmembrane region" description="Helical" evidence="1">
    <location>
        <begin position="110"/>
        <end position="129"/>
    </location>
</feature>
<sequence>MQQSVRYPDPATWIVWGVLLSLLAVAAGYWAEFHTDLDGFLFIENGPVEGSQTVILCLTALVFAARAWRSRGPVAFICIPVAYILLHAAMRETPRCDSAFYPGGACMTAPAKYTLSAIMTAIMAVLLFLRRKDFMEALKPRWSFVFWPLGVAFVIILVGEFAEHRRYEGVEEMLEMLAYCYSLACSIWIYRRT</sequence>
<keyword evidence="1" id="KW-0812">Transmembrane</keyword>
<feature type="transmembrane region" description="Helical" evidence="1">
    <location>
        <begin position="73"/>
        <end position="90"/>
    </location>
</feature>
<feature type="transmembrane region" description="Helical" evidence="1">
    <location>
        <begin position="173"/>
        <end position="190"/>
    </location>
</feature>
<dbReference type="RefSeq" id="WP_354151111.1">
    <property type="nucleotide sequence ID" value="NZ_JBEPMN010000004.1"/>
</dbReference>
<feature type="transmembrane region" description="Helical" evidence="1">
    <location>
        <begin position="51"/>
        <end position="68"/>
    </location>
</feature>
<dbReference type="EMBL" id="JBEPMN010000004">
    <property type="protein sequence ID" value="MET3661232.1"/>
    <property type="molecule type" value="Genomic_DNA"/>
</dbReference>
<comment type="caution">
    <text evidence="2">The sequence shown here is derived from an EMBL/GenBank/DDBJ whole genome shotgun (WGS) entry which is preliminary data.</text>
</comment>
<keyword evidence="3" id="KW-1185">Reference proteome</keyword>
<keyword evidence="1" id="KW-0472">Membrane</keyword>
<evidence type="ECO:0000313" key="2">
    <source>
        <dbReference type="EMBL" id="MET3661232.1"/>
    </source>
</evidence>
<feature type="transmembrane region" description="Helical" evidence="1">
    <location>
        <begin position="12"/>
        <end position="31"/>
    </location>
</feature>
<evidence type="ECO:0000313" key="3">
    <source>
        <dbReference type="Proteomes" id="UP001549143"/>
    </source>
</evidence>
<name>A0ABV2KK59_9HYPH</name>
<reference evidence="2 3" key="1">
    <citation type="submission" date="2024-06" db="EMBL/GenBank/DDBJ databases">
        <title>Genomic Encyclopedia of Type Strains, Phase IV (KMG-IV): sequencing the most valuable type-strain genomes for metagenomic binning, comparative biology and taxonomic classification.</title>
        <authorList>
            <person name="Goeker M."/>
        </authorList>
    </citation>
    <scope>NUCLEOTIDE SEQUENCE [LARGE SCALE GENOMIC DNA]</scope>
    <source>
        <strain evidence="2 3">DSM 19730</strain>
    </source>
</reference>
<feature type="transmembrane region" description="Helical" evidence="1">
    <location>
        <begin position="141"/>
        <end position="161"/>
    </location>
</feature>
<protein>
    <recommendedName>
        <fullName evidence="4">DUF998 domain-containing protein</fullName>
    </recommendedName>
</protein>
<organism evidence="2 3">
    <name type="scientific">Aquamicrobium ahrensii</name>
    <dbReference type="NCBI Taxonomy" id="469551"/>
    <lineage>
        <taxon>Bacteria</taxon>
        <taxon>Pseudomonadati</taxon>
        <taxon>Pseudomonadota</taxon>
        <taxon>Alphaproteobacteria</taxon>
        <taxon>Hyphomicrobiales</taxon>
        <taxon>Phyllobacteriaceae</taxon>
        <taxon>Aquamicrobium</taxon>
    </lineage>
</organism>
<keyword evidence="1" id="KW-1133">Transmembrane helix</keyword>
<gene>
    <name evidence="2" type="ORF">ABID44_001552</name>
</gene>